<evidence type="ECO:0000313" key="6">
    <source>
        <dbReference type="EMBL" id="MDN4602124.1"/>
    </source>
</evidence>
<dbReference type="EMBL" id="JAROCD010000006">
    <property type="protein sequence ID" value="MDN4602124.1"/>
    <property type="molecule type" value="Genomic_DNA"/>
</dbReference>
<evidence type="ECO:0000256" key="2">
    <source>
        <dbReference type="ARBA" id="ARBA00022643"/>
    </source>
</evidence>
<feature type="domain" description="Luciferase-like" evidence="5">
    <location>
        <begin position="19"/>
        <end position="249"/>
    </location>
</feature>
<keyword evidence="3 6" id="KW-0560">Oxidoreductase</keyword>
<evidence type="ECO:0000256" key="1">
    <source>
        <dbReference type="ARBA" id="ARBA00022630"/>
    </source>
</evidence>
<comment type="caution">
    <text evidence="6">The sequence shown here is derived from an EMBL/GenBank/DDBJ whole genome shotgun (WGS) entry which is preliminary data.</text>
</comment>
<dbReference type="EC" id="1.-.-.-" evidence="6"/>
<dbReference type="SUPFAM" id="SSF51679">
    <property type="entry name" value="Bacterial luciferase-like"/>
    <property type="match status" value="1"/>
</dbReference>
<dbReference type="InterPro" id="IPR051260">
    <property type="entry name" value="Diverse_substr_monoxygenases"/>
</dbReference>
<dbReference type="RefSeq" id="WP_301246848.1">
    <property type="nucleotide sequence ID" value="NZ_JAROCD010000006.1"/>
</dbReference>
<keyword evidence="2" id="KW-0288">FMN</keyword>
<dbReference type="Gene3D" id="3.20.20.30">
    <property type="entry name" value="Luciferase-like domain"/>
    <property type="match status" value="1"/>
</dbReference>
<evidence type="ECO:0000259" key="5">
    <source>
        <dbReference type="Pfam" id="PF00296"/>
    </source>
</evidence>
<sequence>MSFENHRAYNSMYQKDKMTLGFVLPTARMSKNPIMENQLELARKIEEFGFASLWLRDITMQNLNIDDNGQKYDLWIYLTYLAAYTKHIALVTGSVVLPLRHPVRVAKEAASIDQLFPGRLIMGVASGDREKDFTALGISKQESGPLFKENFEILDRLLKEDQPTIHSHAGLIDGIDMRLIPKPVSSIPTMVTGFSNQTINWIAMNGDGWLQYPRSIIQQAQLIQDYRALTEVHAHALGDFKPFSQSFFIDLSENPDELPVPIPLGYSVGRNRLVDLLHEFQAIGVNHLAFVLYFSKRPPVEVIQELGEFVVPYFPTHKGTGQL</sequence>
<dbReference type="NCBIfam" id="TIGR03571">
    <property type="entry name" value="lucif_BA3436"/>
    <property type="match status" value="1"/>
</dbReference>
<dbReference type="InterPro" id="IPR011251">
    <property type="entry name" value="Luciferase-like_dom"/>
</dbReference>
<dbReference type="PANTHER" id="PTHR30011:SF16">
    <property type="entry name" value="C2H2 FINGER DOMAIN TRANSCRIPTION FACTOR (EUROFUNG)-RELATED"/>
    <property type="match status" value="1"/>
</dbReference>
<keyword evidence="1" id="KW-0285">Flavoprotein</keyword>
<dbReference type="InterPro" id="IPR020020">
    <property type="entry name" value="Luciferase-type_oxidoreductase"/>
</dbReference>
<evidence type="ECO:0000256" key="3">
    <source>
        <dbReference type="ARBA" id="ARBA00023002"/>
    </source>
</evidence>
<dbReference type="GO" id="GO:0016491">
    <property type="term" value="F:oxidoreductase activity"/>
    <property type="evidence" value="ECO:0007669"/>
    <property type="project" value="UniProtKB-KW"/>
</dbReference>
<reference evidence="6" key="1">
    <citation type="submission" date="2023-03" db="EMBL/GenBank/DDBJ databases">
        <title>MT1 and MT2 Draft Genomes of Novel Species.</title>
        <authorList>
            <person name="Venkateswaran K."/>
        </authorList>
    </citation>
    <scope>NUCLEOTIDE SEQUENCE</scope>
    <source>
        <strain evidence="6">F6_3S_P_1C</strain>
    </source>
</reference>
<dbReference type="Proteomes" id="UP001174205">
    <property type="component" value="Unassembled WGS sequence"/>
</dbReference>
<evidence type="ECO:0000313" key="7">
    <source>
        <dbReference type="Proteomes" id="UP001174205"/>
    </source>
</evidence>
<dbReference type="InterPro" id="IPR036661">
    <property type="entry name" value="Luciferase-like_sf"/>
</dbReference>
<proteinExistence type="predicted"/>
<name>A0ABT8JAI9_9BACL</name>
<protein>
    <submittedName>
        <fullName evidence="6">TIGR03571 family LLM class oxidoreductase</fullName>
        <ecNumber evidence="6">1.-.-.-</ecNumber>
    </submittedName>
</protein>
<evidence type="ECO:0000256" key="4">
    <source>
        <dbReference type="ARBA" id="ARBA00023033"/>
    </source>
</evidence>
<keyword evidence="4" id="KW-0503">Monooxygenase</keyword>
<dbReference type="PANTHER" id="PTHR30011">
    <property type="entry name" value="ALKANESULFONATE MONOOXYGENASE-RELATED"/>
    <property type="match status" value="1"/>
</dbReference>
<keyword evidence="7" id="KW-1185">Reference proteome</keyword>
<accession>A0ABT8JAI9</accession>
<gene>
    <name evidence="6" type="ORF">P5G61_12875</name>
</gene>
<organism evidence="6 7">
    <name type="scientific">Paenibacillus vandeheii</name>
    <dbReference type="NCBI Taxonomy" id="3035917"/>
    <lineage>
        <taxon>Bacteria</taxon>
        <taxon>Bacillati</taxon>
        <taxon>Bacillota</taxon>
        <taxon>Bacilli</taxon>
        <taxon>Bacillales</taxon>
        <taxon>Paenibacillaceae</taxon>
        <taxon>Paenibacillus</taxon>
    </lineage>
</organism>
<dbReference type="Pfam" id="PF00296">
    <property type="entry name" value="Bac_luciferase"/>
    <property type="match status" value="1"/>
</dbReference>